<keyword evidence="3 7" id="KW-0812">Transmembrane</keyword>
<name>A0A427XG52_9TREE</name>
<sequence length="513" mass="58187">MAKDGMPSDTKGESPSPTIVYDDESKGDESDIQLRNRHYEPPDEYESKHRWDPQATWTAEEEKKLYRRLGNALSDNFLKDLGMTTADYNKGSTIFYVCFLAAEVPSQLISKKLGSDRWIPIQMMAWSLITLGQTGLSGRASFFATRALLGLFEGGFIADTVLYLSYYYTAAELTIRLAWFYVASTVTGIIGNLLAAGLLELRHRTSWPGYRWLFLVEGLLTFLIGLWAFFYLPPGPTQTAGGFFNVRGKGWFTDREETIIVNKVLRDDPTKSDMHNREGLSLGQLWETLRDYDQWPMYPIALLFWIAPAAVGAYFSLTLKSLGYTTFQTNMLQIPYQVVYIFNNLVLSYSSRRARERFSIGSLSSWYALILFIPIVLIPDATNKWAKWALLSLVMATPFCHPIMMSTVSANAGSVRTRTVASALYNTVSQAGLIIASNVYQPSDAPYYHKGNRGLIGVLAANIVCMFAAKAWYAWRNRQRDKVWGAWSADEKEEYLRTTTDEGNKRLDFRFVH</sequence>
<dbReference type="AlphaFoldDB" id="A0A427XG52"/>
<dbReference type="GO" id="GO:0016020">
    <property type="term" value="C:membrane"/>
    <property type="evidence" value="ECO:0007669"/>
    <property type="project" value="UniProtKB-SubCell"/>
</dbReference>
<reference evidence="8 9" key="1">
    <citation type="submission" date="2018-11" db="EMBL/GenBank/DDBJ databases">
        <title>Genome sequence of Apiotrichum porosum DSM 27194.</title>
        <authorList>
            <person name="Aliyu H."/>
            <person name="Gorte O."/>
            <person name="Ochsenreither K."/>
        </authorList>
    </citation>
    <scope>NUCLEOTIDE SEQUENCE [LARGE SCALE GENOMIC DNA]</scope>
    <source>
        <strain evidence="8 9">DSM 27194</strain>
    </source>
</reference>
<evidence type="ECO:0000256" key="7">
    <source>
        <dbReference type="SAM" id="Phobius"/>
    </source>
</evidence>
<feature type="transmembrane region" description="Helical" evidence="7">
    <location>
        <begin position="295"/>
        <end position="317"/>
    </location>
</feature>
<comment type="subcellular location">
    <subcellularLocation>
        <location evidence="1">Membrane</location>
        <topology evidence="1">Multi-pass membrane protein</topology>
    </subcellularLocation>
</comment>
<accession>A0A427XG52</accession>
<feature type="transmembrane region" description="Helical" evidence="7">
    <location>
        <begin position="358"/>
        <end position="379"/>
    </location>
</feature>
<evidence type="ECO:0000256" key="3">
    <source>
        <dbReference type="ARBA" id="ARBA00022692"/>
    </source>
</evidence>
<feature type="transmembrane region" description="Helical" evidence="7">
    <location>
        <begin position="420"/>
        <end position="440"/>
    </location>
</feature>
<feature type="region of interest" description="Disordered" evidence="6">
    <location>
        <begin position="1"/>
        <end position="53"/>
    </location>
</feature>
<dbReference type="SUPFAM" id="SSF103473">
    <property type="entry name" value="MFS general substrate transporter"/>
    <property type="match status" value="1"/>
</dbReference>
<dbReference type="Proteomes" id="UP000279236">
    <property type="component" value="Unassembled WGS sequence"/>
</dbReference>
<evidence type="ECO:0000256" key="2">
    <source>
        <dbReference type="ARBA" id="ARBA00022448"/>
    </source>
</evidence>
<proteinExistence type="predicted"/>
<evidence type="ECO:0000256" key="1">
    <source>
        <dbReference type="ARBA" id="ARBA00004141"/>
    </source>
</evidence>
<feature type="transmembrane region" description="Helical" evidence="7">
    <location>
        <begin position="147"/>
        <end position="166"/>
    </location>
</feature>
<feature type="transmembrane region" description="Helical" evidence="7">
    <location>
        <begin position="178"/>
        <end position="200"/>
    </location>
</feature>
<evidence type="ECO:0000256" key="4">
    <source>
        <dbReference type="ARBA" id="ARBA00022989"/>
    </source>
</evidence>
<dbReference type="GeneID" id="39587505"/>
<evidence type="ECO:0000313" key="9">
    <source>
        <dbReference type="Proteomes" id="UP000279236"/>
    </source>
</evidence>
<keyword evidence="5 7" id="KW-0472">Membrane</keyword>
<keyword evidence="4 7" id="KW-1133">Transmembrane helix</keyword>
<dbReference type="InterPro" id="IPR036259">
    <property type="entry name" value="MFS_trans_sf"/>
</dbReference>
<dbReference type="InterPro" id="IPR011701">
    <property type="entry name" value="MFS"/>
</dbReference>
<evidence type="ECO:0000313" key="8">
    <source>
        <dbReference type="EMBL" id="RSH77891.1"/>
    </source>
</evidence>
<dbReference type="PANTHER" id="PTHR43791:SF65">
    <property type="entry name" value="MAJOR FACILITATOR SUPERFAMILY (MFS) PROFILE DOMAIN-CONTAINING PROTEIN-RELATED"/>
    <property type="match status" value="1"/>
</dbReference>
<dbReference type="FunFam" id="1.20.1250.20:FF:000106">
    <property type="entry name" value="MFS transporter, putative"/>
    <property type="match status" value="1"/>
</dbReference>
<comment type="caution">
    <text evidence="8">The sequence shown here is derived from an EMBL/GenBank/DDBJ whole genome shotgun (WGS) entry which is preliminary data.</text>
</comment>
<evidence type="ECO:0000256" key="6">
    <source>
        <dbReference type="SAM" id="MobiDB-lite"/>
    </source>
</evidence>
<dbReference type="RefSeq" id="XP_028473038.1">
    <property type="nucleotide sequence ID" value="XM_028618671.1"/>
</dbReference>
<feature type="transmembrane region" description="Helical" evidence="7">
    <location>
        <begin position="455"/>
        <end position="475"/>
    </location>
</feature>
<evidence type="ECO:0000256" key="5">
    <source>
        <dbReference type="ARBA" id="ARBA00023136"/>
    </source>
</evidence>
<dbReference type="EMBL" id="RSCE01000014">
    <property type="protein sequence ID" value="RSH77891.1"/>
    <property type="molecule type" value="Genomic_DNA"/>
</dbReference>
<dbReference type="Pfam" id="PF07690">
    <property type="entry name" value="MFS_1"/>
    <property type="match status" value="1"/>
</dbReference>
<feature type="transmembrane region" description="Helical" evidence="7">
    <location>
        <begin position="385"/>
        <end position="408"/>
    </location>
</feature>
<feature type="compositionally biased region" description="Basic and acidic residues" evidence="6">
    <location>
        <begin position="23"/>
        <end position="52"/>
    </location>
</feature>
<dbReference type="GO" id="GO:0022857">
    <property type="term" value="F:transmembrane transporter activity"/>
    <property type="evidence" value="ECO:0007669"/>
    <property type="project" value="InterPro"/>
</dbReference>
<gene>
    <name evidence="8" type="ORF">EHS24_002962</name>
</gene>
<dbReference type="OrthoDB" id="1935484at2759"/>
<protein>
    <recommendedName>
        <fullName evidence="10">Major facilitator superfamily (MFS) profile domain-containing protein</fullName>
    </recommendedName>
</protein>
<organism evidence="8 9">
    <name type="scientific">Apiotrichum porosum</name>
    <dbReference type="NCBI Taxonomy" id="105984"/>
    <lineage>
        <taxon>Eukaryota</taxon>
        <taxon>Fungi</taxon>
        <taxon>Dikarya</taxon>
        <taxon>Basidiomycota</taxon>
        <taxon>Agaricomycotina</taxon>
        <taxon>Tremellomycetes</taxon>
        <taxon>Trichosporonales</taxon>
        <taxon>Trichosporonaceae</taxon>
        <taxon>Apiotrichum</taxon>
    </lineage>
</organism>
<dbReference type="Gene3D" id="1.20.1250.20">
    <property type="entry name" value="MFS general substrate transporter like domains"/>
    <property type="match status" value="1"/>
</dbReference>
<keyword evidence="2" id="KW-0813">Transport</keyword>
<dbReference type="PANTHER" id="PTHR43791">
    <property type="entry name" value="PERMEASE-RELATED"/>
    <property type="match status" value="1"/>
</dbReference>
<feature type="transmembrane region" description="Helical" evidence="7">
    <location>
        <begin position="212"/>
        <end position="232"/>
    </location>
</feature>
<keyword evidence="9" id="KW-1185">Reference proteome</keyword>
<evidence type="ECO:0008006" key="10">
    <source>
        <dbReference type="Google" id="ProtNLM"/>
    </source>
</evidence>